<name>A0A0W0YZ29_LEGSP</name>
<dbReference type="SUPFAM" id="SSF55729">
    <property type="entry name" value="Acyl-CoA N-acyltransferases (Nat)"/>
    <property type="match status" value="1"/>
</dbReference>
<dbReference type="AlphaFoldDB" id="A0A0W0YZ29"/>
<evidence type="ECO:0000259" key="1">
    <source>
        <dbReference type="PROSITE" id="PS51186"/>
    </source>
</evidence>
<dbReference type="EMBL" id="LNYX01000030">
    <property type="protein sequence ID" value="KTD62160.1"/>
    <property type="molecule type" value="Genomic_DNA"/>
</dbReference>
<accession>A0A0W0YZ29</accession>
<dbReference type="STRING" id="452.Lspi_2010"/>
<proteinExistence type="predicted"/>
<dbReference type="InterPro" id="IPR000182">
    <property type="entry name" value="GNAT_dom"/>
</dbReference>
<reference evidence="2 3" key="1">
    <citation type="submission" date="2015-11" db="EMBL/GenBank/DDBJ databases">
        <title>Genomic analysis of 38 Legionella species identifies large and diverse effector repertoires.</title>
        <authorList>
            <person name="Burstein D."/>
            <person name="Amaro F."/>
            <person name="Zusman T."/>
            <person name="Lifshitz Z."/>
            <person name="Cohen O."/>
            <person name="Gilbert J.A."/>
            <person name="Pupko T."/>
            <person name="Shuman H.A."/>
            <person name="Segal G."/>
        </authorList>
    </citation>
    <scope>NUCLEOTIDE SEQUENCE [LARGE SCALE GENOMIC DNA]</scope>
    <source>
        <strain evidence="2 3">Mt.St.Helens-9</strain>
    </source>
</reference>
<feature type="domain" description="N-acetyltransferase" evidence="1">
    <location>
        <begin position="15"/>
        <end position="155"/>
    </location>
</feature>
<dbReference type="Proteomes" id="UP000054877">
    <property type="component" value="Unassembled WGS sequence"/>
</dbReference>
<evidence type="ECO:0000313" key="2">
    <source>
        <dbReference type="EMBL" id="KTD62160.1"/>
    </source>
</evidence>
<comment type="caution">
    <text evidence="2">The sequence shown here is derived from an EMBL/GenBank/DDBJ whole genome shotgun (WGS) entry which is preliminary data.</text>
</comment>
<organism evidence="2 3">
    <name type="scientific">Legionella spiritensis</name>
    <dbReference type="NCBI Taxonomy" id="452"/>
    <lineage>
        <taxon>Bacteria</taxon>
        <taxon>Pseudomonadati</taxon>
        <taxon>Pseudomonadota</taxon>
        <taxon>Gammaproteobacteria</taxon>
        <taxon>Legionellales</taxon>
        <taxon>Legionellaceae</taxon>
        <taxon>Legionella</taxon>
    </lineage>
</organism>
<dbReference type="PATRIC" id="fig|452.5.peg.2215"/>
<dbReference type="RefSeq" id="WP_058483928.1">
    <property type="nucleotide sequence ID" value="NZ_CAAAII010000004.1"/>
</dbReference>
<dbReference type="Pfam" id="PF13302">
    <property type="entry name" value="Acetyltransf_3"/>
    <property type="match status" value="1"/>
</dbReference>
<gene>
    <name evidence="2" type="ORF">Lspi_2010</name>
</gene>
<dbReference type="InterPro" id="IPR016181">
    <property type="entry name" value="Acyl_CoA_acyltransferase"/>
</dbReference>
<sequence length="158" mass="18369">MHLEKKRLKLVDKNLIIELLNNPIVQRHMPLSSQGFDEKQYNTFIASKEDIWEKHGFGPWAYFIDGNFAGWGGIQPDEENFELALVLSPAYWGYGKKIYKDMIEEAFHKLNLDSVTILFPPSRTRIKGILKAGFVEEDKVNINGENFIRFRHMNPNLS</sequence>
<keyword evidence="3" id="KW-1185">Reference proteome</keyword>
<protein>
    <recommendedName>
        <fullName evidence="1">N-acetyltransferase domain-containing protein</fullName>
    </recommendedName>
</protein>
<dbReference type="GO" id="GO:0016747">
    <property type="term" value="F:acyltransferase activity, transferring groups other than amino-acyl groups"/>
    <property type="evidence" value="ECO:0007669"/>
    <property type="project" value="InterPro"/>
</dbReference>
<evidence type="ECO:0000313" key="3">
    <source>
        <dbReference type="Proteomes" id="UP000054877"/>
    </source>
</evidence>
<dbReference type="OrthoDB" id="583082at2"/>
<dbReference type="Gene3D" id="3.40.630.30">
    <property type="match status" value="1"/>
</dbReference>
<dbReference type="PROSITE" id="PS51186">
    <property type="entry name" value="GNAT"/>
    <property type="match status" value="1"/>
</dbReference>